<dbReference type="InterPro" id="IPR015422">
    <property type="entry name" value="PyrdxlP-dep_Trfase_small"/>
</dbReference>
<reference evidence="7 8" key="1">
    <citation type="submission" date="2018-01" db="EMBL/GenBank/DDBJ databases">
        <title>Draft genome sequence of Sphaerisporangium sp. 7K107.</title>
        <authorList>
            <person name="Sahin N."/>
            <person name="Saygin H."/>
            <person name="Ay H."/>
        </authorList>
    </citation>
    <scope>NUCLEOTIDE SEQUENCE [LARGE SCALE GENOMIC DNA]</scope>
    <source>
        <strain evidence="7 8">7K107</strain>
    </source>
</reference>
<accession>A0A2W2GJT9</accession>
<evidence type="ECO:0000256" key="1">
    <source>
        <dbReference type="ARBA" id="ARBA00005384"/>
    </source>
</evidence>
<comment type="caution">
    <text evidence="7">The sequence shown here is derived from an EMBL/GenBank/DDBJ whole genome shotgun (WGS) entry which is preliminary data.</text>
</comment>
<evidence type="ECO:0000313" key="8">
    <source>
        <dbReference type="Proteomes" id="UP000248544"/>
    </source>
</evidence>
<proteinExistence type="inferred from homology"/>
<dbReference type="GO" id="GO:0030170">
    <property type="term" value="F:pyridoxal phosphate binding"/>
    <property type="evidence" value="ECO:0007669"/>
    <property type="project" value="InterPro"/>
</dbReference>
<dbReference type="SUPFAM" id="SSF46785">
    <property type="entry name" value="Winged helix' DNA-binding domain"/>
    <property type="match status" value="1"/>
</dbReference>
<evidence type="ECO:0000313" key="7">
    <source>
        <dbReference type="EMBL" id="PZG48112.1"/>
    </source>
</evidence>
<dbReference type="Gene3D" id="1.10.10.10">
    <property type="entry name" value="Winged helix-like DNA-binding domain superfamily/Winged helix DNA-binding domain"/>
    <property type="match status" value="1"/>
</dbReference>
<dbReference type="Pfam" id="PF00155">
    <property type="entry name" value="Aminotran_1_2"/>
    <property type="match status" value="1"/>
</dbReference>
<keyword evidence="8" id="KW-1185">Reference proteome</keyword>
<name>A0A2W2GJT9_9ACTN</name>
<organism evidence="7 8">
    <name type="scientific">Spongiactinospora gelatinilytica</name>
    <dbReference type="NCBI Taxonomy" id="2666298"/>
    <lineage>
        <taxon>Bacteria</taxon>
        <taxon>Bacillati</taxon>
        <taxon>Actinomycetota</taxon>
        <taxon>Actinomycetes</taxon>
        <taxon>Streptosporangiales</taxon>
        <taxon>Streptosporangiaceae</taxon>
        <taxon>Spongiactinospora</taxon>
    </lineage>
</organism>
<evidence type="ECO:0000256" key="2">
    <source>
        <dbReference type="ARBA" id="ARBA00022898"/>
    </source>
</evidence>
<dbReference type="InterPro" id="IPR051446">
    <property type="entry name" value="HTH_trans_reg/aminotransferase"/>
</dbReference>
<dbReference type="PRINTS" id="PR00035">
    <property type="entry name" value="HTHGNTR"/>
</dbReference>
<dbReference type="Proteomes" id="UP000248544">
    <property type="component" value="Unassembled WGS sequence"/>
</dbReference>
<dbReference type="InterPro" id="IPR036390">
    <property type="entry name" value="WH_DNA-bd_sf"/>
</dbReference>
<dbReference type="EMBL" id="POUA01000081">
    <property type="protein sequence ID" value="PZG48112.1"/>
    <property type="molecule type" value="Genomic_DNA"/>
</dbReference>
<comment type="similarity">
    <text evidence="1">In the C-terminal section; belongs to the class-I pyridoxal-phosphate-dependent aminotransferase family.</text>
</comment>
<keyword evidence="4" id="KW-0238">DNA-binding</keyword>
<dbReference type="CDD" id="cd00609">
    <property type="entry name" value="AAT_like"/>
    <property type="match status" value="1"/>
</dbReference>
<keyword evidence="3" id="KW-0805">Transcription regulation</keyword>
<dbReference type="InterPro" id="IPR036388">
    <property type="entry name" value="WH-like_DNA-bd_sf"/>
</dbReference>
<dbReference type="InterPro" id="IPR000524">
    <property type="entry name" value="Tscrpt_reg_HTH_GntR"/>
</dbReference>
<dbReference type="RefSeq" id="WP_111167383.1">
    <property type="nucleotide sequence ID" value="NZ_POUA01000081.1"/>
</dbReference>
<dbReference type="Pfam" id="PF00392">
    <property type="entry name" value="GntR"/>
    <property type="match status" value="1"/>
</dbReference>
<dbReference type="SUPFAM" id="SSF53383">
    <property type="entry name" value="PLP-dependent transferases"/>
    <property type="match status" value="1"/>
</dbReference>
<dbReference type="GO" id="GO:0003700">
    <property type="term" value="F:DNA-binding transcription factor activity"/>
    <property type="evidence" value="ECO:0007669"/>
    <property type="project" value="InterPro"/>
</dbReference>
<dbReference type="AlphaFoldDB" id="A0A2W2GJT9"/>
<gene>
    <name evidence="7" type="ORF">C1I98_12755</name>
</gene>
<dbReference type="InterPro" id="IPR015421">
    <property type="entry name" value="PyrdxlP-dep_Trfase_major"/>
</dbReference>
<protein>
    <submittedName>
        <fullName evidence="7">GntR family transcriptional regulator</fullName>
    </submittedName>
</protein>
<dbReference type="InterPro" id="IPR015424">
    <property type="entry name" value="PyrdxlP-dep_Trfase"/>
</dbReference>
<dbReference type="Gene3D" id="3.90.1150.10">
    <property type="entry name" value="Aspartate Aminotransferase, domain 1"/>
    <property type="match status" value="1"/>
</dbReference>
<dbReference type="CDD" id="cd07377">
    <property type="entry name" value="WHTH_GntR"/>
    <property type="match status" value="1"/>
</dbReference>
<dbReference type="GO" id="GO:0003677">
    <property type="term" value="F:DNA binding"/>
    <property type="evidence" value="ECO:0007669"/>
    <property type="project" value="UniProtKB-KW"/>
</dbReference>
<dbReference type="Gene3D" id="3.40.640.10">
    <property type="entry name" value="Type I PLP-dependent aspartate aminotransferase-like (Major domain)"/>
    <property type="match status" value="1"/>
</dbReference>
<evidence type="ECO:0000256" key="5">
    <source>
        <dbReference type="ARBA" id="ARBA00023163"/>
    </source>
</evidence>
<dbReference type="PANTHER" id="PTHR46577:SF1">
    <property type="entry name" value="HTH-TYPE TRANSCRIPTIONAL REGULATORY PROTEIN GABR"/>
    <property type="match status" value="1"/>
</dbReference>
<evidence type="ECO:0000256" key="3">
    <source>
        <dbReference type="ARBA" id="ARBA00023015"/>
    </source>
</evidence>
<dbReference type="InterPro" id="IPR004839">
    <property type="entry name" value="Aminotransferase_I/II_large"/>
</dbReference>
<keyword evidence="2" id="KW-0663">Pyridoxal phosphate</keyword>
<evidence type="ECO:0000256" key="4">
    <source>
        <dbReference type="ARBA" id="ARBA00023125"/>
    </source>
</evidence>
<sequence length="479" mass="51114">MRRHLSGRALARLIGLDRPEGPYYRALAGAVRTAIRDGRLAVRVRMPAERDLATALGVSRTTISAAYDKLREMGYIASRQGAGSWTALPDPATLGPDDPWLAAGDDGLLALHCAAPPATGLLSDAMTLAAQDLPCHTLGVGYDPLGLAALREAVAARYTSRGLATRPDQILLTAGAQSGIHLAMSLLVRPGDPVVIESPTYPHALDAARYHAARLVPVGVAEDGWHPDAVSEAMRQSGARVAYLIPDFHNPTGRLMDDATRAAVTGAARRADTTLLIDESWAELGLDDTSAAAPMAAFDTDNRVITIGSASKLWWGGLRVGWVRTTAERVRRMARLRAAIDIAGAPFQQLVVARLFERIEEARAERRRGLLASRETLVAALRARMPGWHFRVPEGGGALWVRLEGPVATSLAAAAADHGVRLAPGPWFGVEGTLESYLRLPYTQPPQVVGEAVTRIAAARAGEPGRTWDRAADSLTPAL</sequence>
<evidence type="ECO:0000259" key="6">
    <source>
        <dbReference type="PROSITE" id="PS50949"/>
    </source>
</evidence>
<dbReference type="PANTHER" id="PTHR46577">
    <property type="entry name" value="HTH-TYPE TRANSCRIPTIONAL REGULATORY PROTEIN GABR"/>
    <property type="match status" value="1"/>
</dbReference>
<feature type="domain" description="HTH gntR-type" evidence="6">
    <location>
        <begin position="21"/>
        <end position="89"/>
    </location>
</feature>
<dbReference type="PROSITE" id="PS50949">
    <property type="entry name" value="HTH_GNTR"/>
    <property type="match status" value="1"/>
</dbReference>
<keyword evidence="5" id="KW-0804">Transcription</keyword>
<dbReference type="SMART" id="SM00345">
    <property type="entry name" value="HTH_GNTR"/>
    <property type="match status" value="1"/>
</dbReference>